<dbReference type="OMA" id="YERIMGC"/>
<dbReference type="STRING" id="4533.J3MQP0"/>
<dbReference type="PANTHER" id="PTHR31205">
    <property type="entry name" value="ACTIN CROSS-LINKING PROTEIN (DUF569)"/>
    <property type="match status" value="1"/>
</dbReference>
<dbReference type="InterPro" id="IPR007679">
    <property type="entry name" value="DUF569"/>
</dbReference>
<dbReference type="EnsemblPlants" id="OB08G14190.1">
    <property type="protein sequence ID" value="OB08G14190.1"/>
    <property type="gene ID" value="OB08G14190"/>
</dbReference>
<keyword evidence="4" id="KW-1185">Reference proteome</keyword>
<evidence type="ECO:0000313" key="4">
    <source>
        <dbReference type="Proteomes" id="UP000006038"/>
    </source>
</evidence>
<dbReference type="RefSeq" id="XP_006659868.1">
    <property type="nucleotide sequence ID" value="XM_006659805.2"/>
</dbReference>
<accession>J3MQP0</accession>
<feature type="domain" description="DUF569" evidence="1">
    <location>
        <begin position="1"/>
        <end position="72"/>
    </location>
</feature>
<dbReference type="InterPro" id="IPR008999">
    <property type="entry name" value="Actin-crosslinking"/>
</dbReference>
<proteinExistence type="predicted"/>
<evidence type="ECO:0000313" key="3">
    <source>
        <dbReference type="EnsemblPlants" id="OB08G14190.1"/>
    </source>
</evidence>
<dbReference type="OrthoDB" id="617902at2759"/>
<dbReference type="Pfam" id="PF22932">
    <property type="entry name" value="Ubiq_DUF_assoc"/>
    <property type="match status" value="1"/>
</dbReference>
<evidence type="ECO:0000259" key="2">
    <source>
        <dbReference type="Pfam" id="PF22932"/>
    </source>
</evidence>
<dbReference type="Pfam" id="PF04601">
    <property type="entry name" value="DUF569"/>
    <property type="match status" value="1"/>
</dbReference>
<organism evidence="3">
    <name type="scientific">Oryza brachyantha</name>
    <name type="common">malo sina</name>
    <dbReference type="NCBI Taxonomy" id="4533"/>
    <lineage>
        <taxon>Eukaryota</taxon>
        <taxon>Viridiplantae</taxon>
        <taxon>Streptophyta</taxon>
        <taxon>Embryophyta</taxon>
        <taxon>Tracheophyta</taxon>
        <taxon>Spermatophyta</taxon>
        <taxon>Magnoliopsida</taxon>
        <taxon>Liliopsida</taxon>
        <taxon>Poales</taxon>
        <taxon>Poaceae</taxon>
        <taxon>BOP clade</taxon>
        <taxon>Oryzoideae</taxon>
        <taxon>Oryzeae</taxon>
        <taxon>Oryzinae</taxon>
        <taxon>Oryza</taxon>
    </lineage>
</organism>
<feature type="domain" description="DUF569" evidence="2">
    <location>
        <begin position="194"/>
        <end position="271"/>
    </location>
</feature>
<dbReference type="SUPFAM" id="SSF50405">
    <property type="entry name" value="Actin-crosslinking proteins"/>
    <property type="match status" value="1"/>
</dbReference>
<dbReference type="KEGG" id="obr:102705742"/>
<dbReference type="eggNOG" id="ENOG502R86B">
    <property type="taxonomic scope" value="Eukaryota"/>
</dbReference>
<dbReference type="GeneID" id="102705742"/>
<reference evidence="3" key="2">
    <citation type="submission" date="2013-04" db="UniProtKB">
        <authorList>
            <consortium name="EnsemblPlants"/>
        </authorList>
    </citation>
    <scope>IDENTIFICATION</scope>
</reference>
<dbReference type="Proteomes" id="UP000006038">
    <property type="component" value="Chromosome 8"/>
</dbReference>
<protein>
    <submittedName>
        <fullName evidence="3">Uncharacterized protein</fullName>
    </submittedName>
</protein>
<dbReference type="AlphaFoldDB" id="J3MQP0"/>
<dbReference type="HOGENOM" id="CLU_046057_1_0_1"/>
<dbReference type="InterPro" id="IPR054726">
    <property type="entry name" value="Ubiq_DUF569-assoc"/>
</dbReference>
<dbReference type="PANTHER" id="PTHR31205:SF39">
    <property type="entry name" value="OS08G0164400 PROTEIN"/>
    <property type="match status" value="1"/>
</dbReference>
<reference evidence="3" key="1">
    <citation type="journal article" date="2013" name="Nat. Commun.">
        <title>Whole-genome sequencing of Oryza brachyantha reveals mechanisms underlying Oryza genome evolution.</title>
        <authorList>
            <person name="Chen J."/>
            <person name="Huang Q."/>
            <person name="Gao D."/>
            <person name="Wang J."/>
            <person name="Lang Y."/>
            <person name="Liu T."/>
            <person name="Li B."/>
            <person name="Bai Z."/>
            <person name="Luis Goicoechea J."/>
            <person name="Liang C."/>
            <person name="Chen C."/>
            <person name="Zhang W."/>
            <person name="Sun S."/>
            <person name="Liao Y."/>
            <person name="Zhang X."/>
            <person name="Yang L."/>
            <person name="Song C."/>
            <person name="Wang M."/>
            <person name="Shi J."/>
            <person name="Liu G."/>
            <person name="Liu J."/>
            <person name="Zhou H."/>
            <person name="Zhou W."/>
            <person name="Yu Q."/>
            <person name="An N."/>
            <person name="Chen Y."/>
            <person name="Cai Q."/>
            <person name="Wang B."/>
            <person name="Liu B."/>
            <person name="Min J."/>
            <person name="Huang Y."/>
            <person name="Wu H."/>
            <person name="Li Z."/>
            <person name="Zhang Y."/>
            <person name="Yin Y."/>
            <person name="Song W."/>
            <person name="Jiang J."/>
            <person name="Jackson S.A."/>
            <person name="Wing R.A."/>
            <person name="Wang J."/>
            <person name="Chen M."/>
        </authorList>
    </citation>
    <scope>NUCLEOTIDE SEQUENCE [LARGE SCALE GENOMIC DNA]</scope>
    <source>
        <strain evidence="3">cv. IRGC 101232</strain>
    </source>
</reference>
<name>J3MQP0_ORYBR</name>
<gene>
    <name evidence="3" type="primary">LOC102705742</name>
</gene>
<evidence type="ECO:0000259" key="1">
    <source>
        <dbReference type="Pfam" id="PF04601"/>
    </source>
</evidence>
<sequence length="302" mass="34427">MDFFQGVDFVRLRSWEYDSYLVADEDGRSVQHENHCGASRNSVWAVQALFAGAPPEPYLLFRGAYGRFLGARADATERCCGCCPLRSCLLEAAQRERDEEEVDAIMWRAIGCGIDVIAEHGASGVVLLHDRSWRYLRAYERIMGCFRCVSVDGRLNDEKTLRWEVVPVPPSPERPELPIAIADTCWDDFFSPLEREIRFVTADDDGNFDADEEGWDSFQFTGRSVANLRKEFQVRLGNNYTLCVRAGHHGQVTLLLIDLPRSRETLHIVLFRPNSAVDELLISPDLDALSLTRSEDYRRMIE</sequence>
<dbReference type="Gramene" id="OB08G14190.1">
    <property type="protein sequence ID" value="OB08G14190.1"/>
    <property type="gene ID" value="OB08G14190"/>
</dbReference>